<evidence type="ECO:0000313" key="5">
    <source>
        <dbReference type="EMBL" id="TYS54726.1"/>
    </source>
</evidence>
<dbReference type="Proteomes" id="UP000322997">
    <property type="component" value="Unassembled WGS sequence"/>
</dbReference>
<proteinExistence type="predicted"/>
<accession>A0A5D4RYL7</accession>
<dbReference type="PROSITE" id="PS00108">
    <property type="entry name" value="PROTEIN_KINASE_ST"/>
    <property type="match status" value="1"/>
</dbReference>
<dbReference type="Pfam" id="PF00069">
    <property type="entry name" value="Pkinase"/>
    <property type="match status" value="1"/>
</dbReference>
<dbReference type="InterPro" id="IPR017441">
    <property type="entry name" value="Protein_kinase_ATP_BS"/>
</dbReference>
<gene>
    <name evidence="5" type="ORF">FZC83_07195</name>
</gene>
<dbReference type="InterPro" id="IPR008271">
    <property type="entry name" value="Ser/Thr_kinase_AS"/>
</dbReference>
<organism evidence="5 6">
    <name type="scientific">Rossellomorea marisflavi</name>
    <dbReference type="NCBI Taxonomy" id="189381"/>
    <lineage>
        <taxon>Bacteria</taxon>
        <taxon>Bacillati</taxon>
        <taxon>Bacillota</taxon>
        <taxon>Bacilli</taxon>
        <taxon>Bacillales</taxon>
        <taxon>Bacillaceae</taxon>
        <taxon>Rossellomorea</taxon>
    </lineage>
</organism>
<dbReference type="AlphaFoldDB" id="A0A5D4RYL7"/>
<dbReference type="PROSITE" id="PS00107">
    <property type="entry name" value="PROTEIN_KINASE_ATP"/>
    <property type="match status" value="1"/>
</dbReference>
<keyword evidence="5" id="KW-0808">Transferase</keyword>
<sequence>MGKKWRYINDQYVYKPKLKLGQGGNATVYIARIAKEKDSKEFALKILDDSPNNFSEKIERFKIETELVMEIQNEINGIIPIYDYNFKKNESEKFWYIMPLATPITEHITDDTSIDERVKCIIEISRVMTHLHKKDIVHRDIKPSNIYFYDNSYALSDFGLVDYPEKSDITRKGEPIGAKATIAPEMKIDAINADGKKADVYSLAKTLWMLLVGKDYAFEGTYNPESELMGLRKFYKSMHLVELEQLLIDSTLDNPYLRPSIEDFLRKLTEWSNIYNDFKRSNLSQWRYIQERLFVKAIPKIASWEDIDDIITVLNLLGSMPNLNHMFIPSGGGQDLDNAERATEVGCIRLKCGGGHYIIKPKRLIVESIDKDFMWSYFRLELDNLNPIFSTEDNQMRELLTEDLPGHYISWKNGNYGYYDDGSNLPDGYNLVDRFLQGSFVFFSKASVYNDIAGTYDARHNKMDAEGYRGYIEQMKKDYTSIDFDHFYQKYNQDTLREEIQQSNNQDEIDFINYERVIEFVNKNYKTWDFSSICRRFQGPPNENVVFSLQFNFTVSDFFSPTLYISEKGIIEEDQKKLYFYTYTLDNRFIFGKFEDAVSAIKKMESYIQHECEQEELLWEDNIIYFSIKLHKIKSPAHLFTKMELEAELRKGDDSKHNTLVIDSNGYFKLVVDDEYIKQRYPVRHESFNAHNNYVGQYSSLNHLDDTYLSSLQGWLRYLKTGNSQYISYISENSNELELINLIREYME</sequence>
<dbReference type="RefSeq" id="WP_148984864.1">
    <property type="nucleotide sequence ID" value="NZ_JBNILK010000003.1"/>
</dbReference>
<keyword evidence="2 3" id="KW-0067">ATP-binding</keyword>
<dbReference type="InterPro" id="IPR000719">
    <property type="entry name" value="Prot_kinase_dom"/>
</dbReference>
<reference evidence="5 6" key="1">
    <citation type="submission" date="2019-08" db="EMBL/GenBank/DDBJ databases">
        <title>Bacillus genomes from the desert of Cuatro Cienegas, Coahuila.</title>
        <authorList>
            <person name="Olmedo-Alvarez G."/>
        </authorList>
    </citation>
    <scope>NUCLEOTIDE SEQUENCE [LARGE SCALE GENOMIC DNA]</scope>
    <source>
        <strain evidence="5 6">CH108_3D</strain>
    </source>
</reference>
<dbReference type="SUPFAM" id="SSF56112">
    <property type="entry name" value="Protein kinase-like (PK-like)"/>
    <property type="match status" value="1"/>
</dbReference>
<evidence type="ECO:0000256" key="2">
    <source>
        <dbReference type="ARBA" id="ARBA00022840"/>
    </source>
</evidence>
<dbReference type="GO" id="GO:0005737">
    <property type="term" value="C:cytoplasm"/>
    <property type="evidence" value="ECO:0007669"/>
    <property type="project" value="TreeGrafter"/>
</dbReference>
<dbReference type="InterPro" id="IPR011009">
    <property type="entry name" value="Kinase-like_dom_sf"/>
</dbReference>
<dbReference type="EMBL" id="VTEQ01000002">
    <property type="protein sequence ID" value="TYS54726.1"/>
    <property type="molecule type" value="Genomic_DNA"/>
</dbReference>
<dbReference type="GO" id="GO:0005524">
    <property type="term" value="F:ATP binding"/>
    <property type="evidence" value="ECO:0007669"/>
    <property type="project" value="UniProtKB-UniRule"/>
</dbReference>
<dbReference type="Gene3D" id="1.10.510.10">
    <property type="entry name" value="Transferase(Phosphotransferase) domain 1"/>
    <property type="match status" value="1"/>
</dbReference>
<protein>
    <submittedName>
        <fullName evidence="5">Protein kinase</fullName>
    </submittedName>
</protein>
<evidence type="ECO:0000313" key="6">
    <source>
        <dbReference type="Proteomes" id="UP000322997"/>
    </source>
</evidence>
<feature type="domain" description="Protein kinase" evidence="4">
    <location>
        <begin position="14"/>
        <end position="272"/>
    </location>
</feature>
<keyword evidence="1 3" id="KW-0547">Nucleotide-binding</keyword>
<evidence type="ECO:0000259" key="4">
    <source>
        <dbReference type="PROSITE" id="PS50011"/>
    </source>
</evidence>
<name>A0A5D4RYL7_9BACI</name>
<dbReference type="PANTHER" id="PTHR44167:SF24">
    <property type="entry name" value="SERINE_THREONINE-PROTEIN KINASE CHK2"/>
    <property type="match status" value="1"/>
</dbReference>
<feature type="binding site" evidence="3">
    <location>
        <position position="45"/>
    </location>
    <ligand>
        <name>ATP</name>
        <dbReference type="ChEBI" id="CHEBI:30616"/>
    </ligand>
</feature>
<evidence type="ECO:0000256" key="3">
    <source>
        <dbReference type="PROSITE-ProRule" id="PRU10141"/>
    </source>
</evidence>
<dbReference type="Gene3D" id="3.30.200.20">
    <property type="entry name" value="Phosphorylase Kinase, domain 1"/>
    <property type="match status" value="1"/>
</dbReference>
<evidence type="ECO:0000256" key="1">
    <source>
        <dbReference type="ARBA" id="ARBA00022741"/>
    </source>
</evidence>
<dbReference type="SMART" id="SM00220">
    <property type="entry name" value="S_TKc"/>
    <property type="match status" value="1"/>
</dbReference>
<keyword evidence="5" id="KW-0418">Kinase</keyword>
<dbReference type="PANTHER" id="PTHR44167">
    <property type="entry name" value="OVARIAN-SPECIFIC SERINE/THREONINE-PROTEIN KINASE LOK-RELATED"/>
    <property type="match status" value="1"/>
</dbReference>
<comment type="caution">
    <text evidence="5">The sequence shown here is derived from an EMBL/GenBank/DDBJ whole genome shotgun (WGS) entry which is preliminary data.</text>
</comment>
<dbReference type="GO" id="GO:0004674">
    <property type="term" value="F:protein serine/threonine kinase activity"/>
    <property type="evidence" value="ECO:0007669"/>
    <property type="project" value="TreeGrafter"/>
</dbReference>
<dbReference type="PROSITE" id="PS50011">
    <property type="entry name" value="PROTEIN_KINASE_DOM"/>
    <property type="match status" value="1"/>
</dbReference>